<protein>
    <submittedName>
        <fullName evidence="1">Uncharacterized protein</fullName>
    </submittedName>
</protein>
<name>A2C726_PROM3</name>
<dbReference type="KEGG" id="pmf:P9303_05341"/>
<dbReference type="HOGENOM" id="CLU_3203919_0_0_3"/>
<gene>
    <name evidence="1" type="ordered locus">P9303_05341</name>
</gene>
<accession>A2C726</accession>
<evidence type="ECO:0000313" key="2">
    <source>
        <dbReference type="Proteomes" id="UP000002274"/>
    </source>
</evidence>
<reference evidence="1 2" key="1">
    <citation type="journal article" date="2007" name="PLoS Genet.">
        <title>Patterns and implications of gene gain and loss in the evolution of Prochlorococcus.</title>
        <authorList>
            <person name="Kettler G.C."/>
            <person name="Martiny A.C."/>
            <person name="Huang K."/>
            <person name="Zucker J."/>
            <person name="Coleman M.L."/>
            <person name="Rodrigue S."/>
            <person name="Chen F."/>
            <person name="Lapidus A."/>
            <person name="Ferriera S."/>
            <person name="Johnson J."/>
            <person name="Steglich C."/>
            <person name="Church G.M."/>
            <person name="Richardson P."/>
            <person name="Chisholm S.W."/>
        </authorList>
    </citation>
    <scope>NUCLEOTIDE SEQUENCE [LARGE SCALE GENOMIC DNA]</scope>
    <source>
        <strain evidence="1 2">MIT 9303</strain>
    </source>
</reference>
<dbReference type="AlphaFoldDB" id="A2C726"/>
<sequence>MLPWLGAWPGCCDRGTLNVLVEHVDWLCQRRYGLWDWSVGSHSRP</sequence>
<proteinExistence type="predicted"/>
<dbReference type="Proteomes" id="UP000002274">
    <property type="component" value="Chromosome"/>
</dbReference>
<dbReference type="EMBL" id="CP000554">
    <property type="protein sequence ID" value="ABM77286.1"/>
    <property type="molecule type" value="Genomic_DNA"/>
</dbReference>
<organism evidence="1 2">
    <name type="scientific">Prochlorococcus marinus (strain MIT 9303)</name>
    <dbReference type="NCBI Taxonomy" id="59922"/>
    <lineage>
        <taxon>Bacteria</taxon>
        <taxon>Bacillati</taxon>
        <taxon>Cyanobacteriota</taxon>
        <taxon>Cyanophyceae</taxon>
        <taxon>Synechococcales</taxon>
        <taxon>Prochlorococcaceae</taxon>
        <taxon>Prochlorococcus</taxon>
    </lineage>
</organism>
<evidence type="ECO:0000313" key="1">
    <source>
        <dbReference type="EMBL" id="ABM77286.1"/>
    </source>
</evidence>